<dbReference type="InterPro" id="IPR050508">
    <property type="entry name" value="Methyltransf_Superfamily"/>
</dbReference>
<gene>
    <name evidence="3" type="ORF">BU14_0027s0006</name>
</gene>
<dbReference type="GO" id="GO:0008168">
    <property type="term" value="F:methyltransferase activity"/>
    <property type="evidence" value="ECO:0007669"/>
    <property type="project" value="TreeGrafter"/>
</dbReference>
<dbReference type="CDD" id="cd02440">
    <property type="entry name" value="AdoMet_MTases"/>
    <property type="match status" value="1"/>
</dbReference>
<dbReference type="PANTHER" id="PTHR42912:SF81">
    <property type="entry name" value="METHYLTRANSFERASE DOMAIN-CONTAINING PROTEIN"/>
    <property type="match status" value="1"/>
</dbReference>
<dbReference type="Pfam" id="PF13649">
    <property type="entry name" value="Methyltransf_25"/>
    <property type="match status" value="1"/>
</dbReference>
<accession>A0A1X6PJI1</accession>
<feature type="region of interest" description="Disordered" evidence="1">
    <location>
        <begin position="1"/>
        <end position="86"/>
    </location>
</feature>
<keyword evidence="4" id="KW-1185">Reference proteome</keyword>
<sequence length="497" mass="51123">MAMAPPAFVSGTRGWPLSRRGSAGRASARRPGLVIRPSPVARVGPTMSAATAGPLRRRAPPSLAARPRHASLPPPPPPPAPPLPRSIAAAVGALTPTTPDGAAYMATAATRVGFFLAGRLASAALVAATTHAAAPTASSPPHERPGALASLFYPGPVPTAPAFGWLAAAVAGLLAADAANIDARVYPRPPLTTRSPRHAASALASYVADAPAVAARQASNAVRDVPARVGAGGRGVDDGGVAYPNYYLRNFHHQTDGYLSTASAARYAVQVEMLFFGTADMMRRQGLVPLHAWATARAAGGGRTRGGGGSRLRLRPTPPRILNVPVGPGGVLPDLAAAHPASPIVNVDISPYYLAQARATYTSTTAAAGRSPTARVSFVRAAAEALPFPDASFDAVLSVYLLHELPPAVRSAVFAEWARVLAPGGLVVVVDSVQAAEVAAGGLPLDPARFAASFHEPFYGTYHSTDFDALAAAHGLIPYDTRQAFLSKVMSWTKPSA</sequence>
<dbReference type="EMBL" id="KV918766">
    <property type="protein sequence ID" value="OSX80980.1"/>
    <property type="molecule type" value="Genomic_DNA"/>
</dbReference>
<feature type="compositionally biased region" description="Low complexity" evidence="1">
    <location>
        <begin position="18"/>
        <end position="32"/>
    </location>
</feature>
<dbReference type="InterPro" id="IPR029063">
    <property type="entry name" value="SAM-dependent_MTases_sf"/>
</dbReference>
<protein>
    <recommendedName>
        <fullName evidence="2">Methyltransferase domain-containing protein</fullName>
    </recommendedName>
</protein>
<dbReference type="Gene3D" id="3.40.50.150">
    <property type="entry name" value="Vaccinia Virus protein VP39"/>
    <property type="match status" value="1"/>
</dbReference>
<evidence type="ECO:0000313" key="3">
    <source>
        <dbReference type="EMBL" id="OSX80980.1"/>
    </source>
</evidence>
<dbReference type="AlphaFoldDB" id="A0A1X6PJI1"/>
<dbReference type="SUPFAM" id="SSF53335">
    <property type="entry name" value="S-adenosyl-L-methionine-dependent methyltransferases"/>
    <property type="match status" value="1"/>
</dbReference>
<evidence type="ECO:0000313" key="4">
    <source>
        <dbReference type="Proteomes" id="UP000218209"/>
    </source>
</evidence>
<dbReference type="OrthoDB" id="5757at2759"/>
<organism evidence="3 4">
    <name type="scientific">Porphyra umbilicalis</name>
    <name type="common">Purple laver</name>
    <name type="synonym">Red alga</name>
    <dbReference type="NCBI Taxonomy" id="2786"/>
    <lineage>
        <taxon>Eukaryota</taxon>
        <taxon>Rhodophyta</taxon>
        <taxon>Bangiophyceae</taxon>
        <taxon>Bangiales</taxon>
        <taxon>Bangiaceae</taxon>
        <taxon>Porphyra</taxon>
    </lineage>
</organism>
<dbReference type="PANTHER" id="PTHR42912">
    <property type="entry name" value="METHYLTRANSFERASE"/>
    <property type="match status" value="1"/>
</dbReference>
<feature type="domain" description="Methyltransferase" evidence="2">
    <location>
        <begin position="321"/>
        <end position="425"/>
    </location>
</feature>
<feature type="compositionally biased region" description="Gly residues" evidence="1">
    <location>
        <begin position="299"/>
        <end position="310"/>
    </location>
</feature>
<evidence type="ECO:0000256" key="1">
    <source>
        <dbReference type="SAM" id="MobiDB-lite"/>
    </source>
</evidence>
<feature type="compositionally biased region" description="Pro residues" evidence="1">
    <location>
        <begin position="72"/>
        <end position="84"/>
    </location>
</feature>
<evidence type="ECO:0000259" key="2">
    <source>
        <dbReference type="Pfam" id="PF13649"/>
    </source>
</evidence>
<dbReference type="Proteomes" id="UP000218209">
    <property type="component" value="Unassembled WGS sequence"/>
</dbReference>
<reference evidence="3 4" key="1">
    <citation type="submission" date="2017-03" db="EMBL/GenBank/DDBJ databases">
        <title>WGS assembly of Porphyra umbilicalis.</title>
        <authorList>
            <person name="Brawley S.H."/>
            <person name="Blouin N.A."/>
            <person name="Ficko-Blean E."/>
            <person name="Wheeler G.L."/>
            <person name="Lohr M."/>
            <person name="Goodson H.V."/>
            <person name="Jenkins J.W."/>
            <person name="Blaby-Haas C.E."/>
            <person name="Helliwell K.E."/>
            <person name="Chan C."/>
            <person name="Marriage T."/>
            <person name="Bhattacharya D."/>
            <person name="Klein A.S."/>
            <person name="Badis Y."/>
            <person name="Brodie J."/>
            <person name="Cao Y."/>
            <person name="Collen J."/>
            <person name="Dittami S.M."/>
            <person name="Gachon C.M."/>
            <person name="Green B.R."/>
            <person name="Karpowicz S."/>
            <person name="Kim J.W."/>
            <person name="Kudahl U."/>
            <person name="Lin S."/>
            <person name="Michel G."/>
            <person name="Mittag M."/>
            <person name="Olson B.J."/>
            <person name="Pangilinan J."/>
            <person name="Peng Y."/>
            <person name="Qiu H."/>
            <person name="Shu S."/>
            <person name="Singer J.T."/>
            <person name="Smith A.G."/>
            <person name="Sprecher B.N."/>
            <person name="Wagner V."/>
            <person name="Wang W."/>
            <person name="Wang Z.-Y."/>
            <person name="Yan J."/>
            <person name="Yarish C."/>
            <person name="Zoeuner-Riek S."/>
            <person name="Zhuang Y."/>
            <person name="Zou Y."/>
            <person name="Lindquist E.A."/>
            <person name="Grimwood J."/>
            <person name="Barry K."/>
            <person name="Rokhsar D.S."/>
            <person name="Schmutz J."/>
            <person name="Stiller J.W."/>
            <person name="Grossman A.R."/>
            <person name="Prochnik S.E."/>
        </authorList>
    </citation>
    <scope>NUCLEOTIDE SEQUENCE [LARGE SCALE GENOMIC DNA]</scope>
    <source>
        <strain evidence="3">4086291</strain>
    </source>
</reference>
<dbReference type="InterPro" id="IPR041698">
    <property type="entry name" value="Methyltransf_25"/>
</dbReference>
<proteinExistence type="predicted"/>
<feature type="region of interest" description="Disordered" evidence="1">
    <location>
        <begin position="299"/>
        <end position="319"/>
    </location>
</feature>
<name>A0A1X6PJI1_PORUM</name>